<keyword evidence="6" id="KW-1185">Reference proteome</keyword>
<evidence type="ECO:0000313" key="5">
    <source>
        <dbReference type="EMBL" id="RKS73796.1"/>
    </source>
</evidence>
<dbReference type="PANTHER" id="PTHR10302:SF27">
    <property type="entry name" value="SINGLE-STRANDED DNA-BINDING PROTEIN"/>
    <property type="match status" value="1"/>
</dbReference>
<accession>A0A420XNP2</accession>
<evidence type="ECO:0000313" key="6">
    <source>
        <dbReference type="Proteomes" id="UP000281955"/>
    </source>
</evidence>
<name>A0A420XNP2_9ACTN</name>
<proteinExistence type="predicted"/>
<dbReference type="GO" id="GO:0006260">
    <property type="term" value="P:DNA replication"/>
    <property type="evidence" value="ECO:0007669"/>
    <property type="project" value="InterPro"/>
</dbReference>
<dbReference type="InterPro" id="IPR011344">
    <property type="entry name" value="ssDNA-bd"/>
</dbReference>
<keyword evidence="1 2" id="KW-0238">DNA-binding</keyword>
<gene>
    <name evidence="5" type="ORF">CLV35_2287</name>
</gene>
<dbReference type="GO" id="GO:0003697">
    <property type="term" value="F:single-stranded DNA binding"/>
    <property type="evidence" value="ECO:0007669"/>
    <property type="project" value="InterPro"/>
</dbReference>
<protein>
    <recommendedName>
        <fullName evidence="3">Single-stranded DNA-binding protein</fullName>
    </recommendedName>
</protein>
<dbReference type="PANTHER" id="PTHR10302">
    <property type="entry name" value="SINGLE-STRANDED DNA-BINDING PROTEIN"/>
    <property type="match status" value="1"/>
</dbReference>
<sequence>MNEVLVTVVGNLTGDPVLNENPDGSKRATFGLAHTPRRREPDGTWGNGDTTYYQVTCWRALGENAAHSLRKGDPVLVRGTLKNRSWNTEGRSGSTLELSADAVGPDLSRGTSMFRRTARQQPAGEAAAPGGEGAQSWTSDEQAGAADLPGQLRAPDTVESLTALDAPGF</sequence>
<evidence type="ECO:0000256" key="3">
    <source>
        <dbReference type="RuleBase" id="RU000524"/>
    </source>
</evidence>
<organism evidence="5 6">
    <name type="scientific">Motilibacter peucedani</name>
    <dbReference type="NCBI Taxonomy" id="598650"/>
    <lineage>
        <taxon>Bacteria</taxon>
        <taxon>Bacillati</taxon>
        <taxon>Actinomycetota</taxon>
        <taxon>Actinomycetes</taxon>
        <taxon>Motilibacterales</taxon>
        <taxon>Motilibacteraceae</taxon>
        <taxon>Motilibacter</taxon>
    </lineage>
</organism>
<dbReference type="GO" id="GO:0009295">
    <property type="term" value="C:nucleoid"/>
    <property type="evidence" value="ECO:0007669"/>
    <property type="project" value="TreeGrafter"/>
</dbReference>
<feature type="region of interest" description="Disordered" evidence="4">
    <location>
        <begin position="82"/>
        <end position="169"/>
    </location>
</feature>
<dbReference type="SUPFAM" id="SSF50249">
    <property type="entry name" value="Nucleic acid-binding proteins"/>
    <property type="match status" value="1"/>
</dbReference>
<evidence type="ECO:0000256" key="2">
    <source>
        <dbReference type="PROSITE-ProRule" id="PRU00252"/>
    </source>
</evidence>
<reference evidence="5 6" key="1">
    <citation type="submission" date="2018-10" db="EMBL/GenBank/DDBJ databases">
        <title>Genomic Encyclopedia of Archaeal and Bacterial Type Strains, Phase II (KMG-II): from individual species to whole genera.</title>
        <authorList>
            <person name="Goeker M."/>
        </authorList>
    </citation>
    <scope>NUCLEOTIDE SEQUENCE [LARGE SCALE GENOMIC DNA]</scope>
    <source>
        <strain evidence="5 6">RP-AC37</strain>
    </source>
</reference>
<evidence type="ECO:0000256" key="4">
    <source>
        <dbReference type="SAM" id="MobiDB-lite"/>
    </source>
</evidence>
<dbReference type="InterPro" id="IPR012340">
    <property type="entry name" value="NA-bd_OB-fold"/>
</dbReference>
<dbReference type="CDD" id="cd04496">
    <property type="entry name" value="SSB_OBF"/>
    <property type="match status" value="1"/>
</dbReference>
<dbReference type="Pfam" id="PF00436">
    <property type="entry name" value="SSB"/>
    <property type="match status" value="1"/>
</dbReference>
<evidence type="ECO:0000256" key="1">
    <source>
        <dbReference type="ARBA" id="ARBA00023125"/>
    </source>
</evidence>
<dbReference type="AlphaFoldDB" id="A0A420XNP2"/>
<dbReference type="InterPro" id="IPR000424">
    <property type="entry name" value="Primosome_PriB/ssb"/>
</dbReference>
<dbReference type="PROSITE" id="PS50935">
    <property type="entry name" value="SSB"/>
    <property type="match status" value="1"/>
</dbReference>
<feature type="compositionally biased region" description="Polar residues" evidence="4">
    <location>
        <begin position="82"/>
        <end position="97"/>
    </location>
</feature>
<dbReference type="Gene3D" id="2.40.50.140">
    <property type="entry name" value="Nucleic acid-binding proteins"/>
    <property type="match status" value="1"/>
</dbReference>
<dbReference type="NCBIfam" id="TIGR00621">
    <property type="entry name" value="ssb"/>
    <property type="match status" value="1"/>
</dbReference>
<dbReference type="Proteomes" id="UP000281955">
    <property type="component" value="Unassembled WGS sequence"/>
</dbReference>
<dbReference type="OrthoDB" id="4427276at2"/>
<dbReference type="RefSeq" id="WP_121193609.1">
    <property type="nucleotide sequence ID" value="NZ_RBWV01000012.1"/>
</dbReference>
<comment type="caution">
    <text evidence="5">The sequence shown here is derived from an EMBL/GenBank/DDBJ whole genome shotgun (WGS) entry which is preliminary data.</text>
</comment>
<dbReference type="InParanoid" id="A0A420XNP2"/>
<dbReference type="EMBL" id="RBWV01000012">
    <property type="protein sequence ID" value="RKS73796.1"/>
    <property type="molecule type" value="Genomic_DNA"/>
</dbReference>